<dbReference type="SUPFAM" id="SSF55961">
    <property type="entry name" value="Bet v1-like"/>
    <property type="match status" value="1"/>
</dbReference>
<gene>
    <name evidence="3" type="ORF">ISP18_20235</name>
</gene>
<comment type="caution">
    <text evidence="3">The sequence shown here is derived from an EMBL/GenBank/DDBJ whole genome shotgun (WGS) entry which is preliminary data.</text>
</comment>
<dbReference type="Gene3D" id="3.30.530.20">
    <property type="match status" value="1"/>
</dbReference>
<dbReference type="InterPro" id="IPR013538">
    <property type="entry name" value="ASHA1/2-like_C"/>
</dbReference>
<dbReference type="Proteomes" id="UP001620409">
    <property type="component" value="Unassembled WGS sequence"/>
</dbReference>
<protein>
    <submittedName>
        <fullName evidence="3">SRPBCC family protein</fullName>
    </submittedName>
</protein>
<evidence type="ECO:0000259" key="2">
    <source>
        <dbReference type="Pfam" id="PF08327"/>
    </source>
</evidence>
<evidence type="ECO:0000313" key="3">
    <source>
        <dbReference type="EMBL" id="MFK2856947.1"/>
    </source>
</evidence>
<name>A0ABW8INZ4_9GAMM</name>
<feature type="domain" description="Activator of Hsp90 ATPase homologue 1/2-like C-terminal" evidence="2">
    <location>
        <begin position="22"/>
        <end position="154"/>
    </location>
</feature>
<dbReference type="EMBL" id="JADIKI010000023">
    <property type="protein sequence ID" value="MFK2856947.1"/>
    <property type="molecule type" value="Genomic_DNA"/>
</dbReference>
<evidence type="ECO:0000256" key="1">
    <source>
        <dbReference type="ARBA" id="ARBA00006817"/>
    </source>
</evidence>
<sequence length="182" mass="20538">MNDYGVVTEPTSIRFERLLPGPIERVWSYLTDSEKRGQWFSSGLIEAKVGGKTEHVFNNSKLTKHDDPAPEKYARHGGEVRMYGRVLTYEPPRLLAYTFGSTEDGDAGSEVRFELTPRGDQVLLVLTHTRLASYDALIGVAGGWHTHLGILADRLRGIEPPGFWKTHARMESEYQARIPRPD</sequence>
<accession>A0ABW8INZ4</accession>
<organism evidence="3 4">
    <name type="scientific">Dyella humi</name>
    <dbReference type="NCBI Taxonomy" id="1770547"/>
    <lineage>
        <taxon>Bacteria</taxon>
        <taxon>Pseudomonadati</taxon>
        <taxon>Pseudomonadota</taxon>
        <taxon>Gammaproteobacteria</taxon>
        <taxon>Lysobacterales</taxon>
        <taxon>Rhodanobacteraceae</taxon>
        <taxon>Dyella</taxon>
    </lineage>
</organism>
<reference evidence="3 4" key="1">
    <citation type="submission" date="2020-10" db="EMBL/GenBank/DDBJ databases">
        <title>Phylogeny of dyella-like bacteria.</title>
        <authorList>
            <person name="Fu J."/>
        </authorList>
    </citation>
    <scope>NUCLEOTIDE SEQUENCE [LARGE SCALE GENOMIC DNA]</scope>
    <source>
        <strain evidence="3 4">DHG40</strain>
    </source>
</reference>
<proteinExistence type="inferred from homology"/>
<dbReference type="CDD" id="cd08899">
    <property type="entry name" value="SRPBCC_CalC_Aha1-like_6"/>
    <property type="match status" value="1"/>
</dbReference>
<dbReference type="Pfam" id="PF08327">
    <property type="entry name" value="AHSA1"/>
    <property type="match status" value="1"/>
</dbReference>
<dbReference type="RefSeq" id="WP_380011806.1">
    <property type="nucleotide sequence ID" value="NZ_JADIKI010000023.1"/>
</dbReference>
<dbReference type="InterPro" id="IPR023393">
    <property type="entry name" value="START-like_dom_sf"/>
</dbReference>
<keyword evidence="4" id="KW-1185">Reference proteome</keyword>
<evidence type="ECO:0000313" key="4">
    <source>
        <dbReference type="Proteomes" id="UP001620409"/>
    </source>
</evidence>
<comment type="similarity">
    <text evidence="1">Belongs to the AHA1 family.</text>
</comment>